<proteinExistence type="predicted"/>
<dbReference type="Proteomes" id="UP000264310">
    <property type="component" value="Unassembled WGS sequence"/>
</dbReference>
<feature type="compositionally biased region" description="Basic and acidic residues" evidence="1">
    <location>
        <begin position="121"/>
        <end position="139"/>
    </location>
</feature>
<dbReference type="RefSeq" id="WP_116681181.1">
    <property type="nucleotide sequence ID" value="NZ_QURL01000001.1"/>
</dbReference>
<feature type="compositionally biased region" description="Low complexity" evidence="1">
    <location>
        <begin position="15"/>
        <end position="29"/>
    </location>
</feature>
<gene>
    <name evidence="2" type="ORF">DYI37_00085</name>
</gene>
<name>A0A371X9L6_9HYPH</name>
<accession>A0A371X9L6</accession>
<dbReference type="AlphaFoldDB" id="A0A371X9L6"/>
<feature type="compositionally biased region" description="Polar residues" evidence="1">
    <location>
        <begin position="1"/>
        <end position="10"/>
    </location>
</feature>
<evidence type="ECO:0000313" key="2">
    <source>
        <dbReference type="EMBL" id="RFC65933.1"/>
    </source>
</evidence>
<sequence length="519" mass="54937">MSDEQNSNAPGETGAQATDDVAAAATPIAMGGMADMEESEDMDRNADADADTSAAEGVSAQTNGVADDGESTDEAAQANAEEEDAAAQANAEEEAPSRKAKTRGSAKAKAKAVGKAKPSRVRKDMDARRAKKDRARDARESDEEEANGKAARKAKGKAKAERQSFDLDRLAAEAKARVLTSVAEIDAIGRKTAENTFDLGREFEIIKNDIPDETDWKEAVPKLCGLSYKSADNWIKVHATLGGRREDLIRHQVTPTVLIKLTRATPEQVDQVIHAFEAGTPMKVREVEDLVKGNTPDANGDIAAGGGLAELKAIARAKVSRQTKAVAANVKTIRNAFLEALEAAGTKRLKKGDLVEALAPIARIACRDLTELVCDVDPASLSGSQALRHLPPADERWAAALKLLERLGYSDWVEATVLKTYVTDEVLPTLGFILDGGVGPAAQPDEADARNEAVNENQNEGDNAALAHGSRGIEDDNEFDGVDDDEQTGSTERSGTVMPFVARNGTGSGNGASGPQAFV</sequence>
<feature type="region of interest" description="Disordered" evidence="1">
    <location>
        <begin position="1"/>
        <end position="161"/>
    </location>
</feature>
<organism evidence="2 3">
    <name type="scientific">Fulvimarina endophytica</name>
    <dbReference type="NCBI Taxonomy" id="2293836"/>
    <lineage>
        <taxon>Bacteria</taxon>
        <taxon>Pseudomonadati</taxon>
        <taxon>Pseudomonadota</taxon>
        <taxon>Alphaproteobacteria</taxon>
        <taxon>Hyphomicrobiales</taxon>
        <taxon>Aurantimonadaceae</taxon>
        <taxon>Fulvimarina</taxon>
    </lineage>
</organism>
<evidence type="ECO:0000256" key="1">
    <source>
        <dbReference type="SAM" id="MobiDB-lite"/>
    </source>
</evidence>
<protein>
    <submittedName>
        <fullName evidence="2">Uncharacterized protein</fullName>
    </submittedName>
</protein>
<feature type="compositionally biased region" description="Basic residues" evidence="1">
    <location>
        <begin position="98"/>
        <end position="120"/>
    </location>
</feature>
<evidence type="ECO:0000313" key="3">
    <source>
        <dbReference type="Proteomes" id="UP000264310"/>
    </source>
</evidence>
<feature type="region of interest" description="Disordered" evidence="1">
    <location>
        <begin position="441"/>
        <end position="519"/>
    </location>
</feature>
<comment type="caution">
    <text evidence="2">The sequence shown here is derived from an EMBL/GenBank/DDBJ whole genome shotgun (WGS) entry which is preliminary data.</text>
</comment>
<reference evidence="2 3" key="1">
    <citation type="submission" date="2018-08" db="EMBL/GenBank/DDBJ databases">
        <title>Fulvimarina sp. 85, whole genome shotgun sequence.</title>
        <authorList>
            <person name="Tuo L."/>
        </authorList>
    </citation>
    <scope>NUCLEOTIDE SEQUENCE [LARGE SCALE GENOMIC DNA]</scope>
    <source>
        <strain evidence="2 3">85</strain>
    </source>
</reference>
<keyword evidence="3" id="KW-1185">Reference proteome</keyword>
<feature type="compositionally biased region" description="Acidic residues" evidence="1">
    <location>
        <begin position="475"/>
        <end position="487"/>
    </location>
</feature>
<dbReference type="EMBL" id="QURL01000001">
    <property type="protein sequence ID" value="RFC65933.1"/>
    <property type="molecule type" value="Genomic_DNA"/>
</dbReference>
<dbReference type="OrthoDB" id="7908510at2"/>